<protein>
    <submittedName>
        <fullName evidence="2">Uncharacterized protein</fullName>
    </submittedName>
</protein>
<dbReference type="AlphaFoldDB" id="A0A7U2F642"/>
<dbReference type="EMBL" id="CP069029">
    <property type="protein sequence ID" value="QRC97264.1"/>
    <property type="molecule type" value="Genomic_DNA"/>
</dbReference>
<sequence>MPQLHARLLGTFDLGTDKHFGVSYLVNFLTESAAVMWMVTSSLMGLRRNLLHRRHC</sequence>
<name>A0A7U2F642_PHANO</name>
<accession>A0A7U2F642</accession>
<dbReference type="VEuPathDB" id="FungiDB:JI435_410390"/>
<proteinExistence type="predicted"/>
<evidence type="ECO:0000256" key="1">
    <source>
        <dbReference type="SAM" id="Phobius"/>
    </source>
</evidence>
<feature type="transmembrane region" description="Helical" evidence="1">
    <location>
        <begin position="20"/>
        <end position="46"/>
    </location>
</feature>
<organism evidence="2 3">
    <name type="scientific">Phaeosphaeria nodorum (strain SN15 / ATCC MYA-4574 / FGSC 10173)</name>
    <name type="common">Glume blotch fungus</name>
    <name type="synonym">Parastagonospora nodorum</name>
    <dbReference type="NCBI Taxonomy" id="321614"/>
    <lineage>
        <taxon>Eukaryota</taxon>
        <taxon>Fungi</taxon>
        <taxon>Dikarya</taxon>
        <taxon>Ascomycota</taxon>
        <taxon>Pezizomycotina</taxon>
        <taxon>Dothideomycetes</taxon>
        <taxon>Pleosporomycetidae</taxon>
        <taxon>Pleosporales</taxon>
        <taxon>Pleosporineae</taxon>
        <taxon>Phaeosphaeriaceae</taxon>
        <taxon>Parastagonospora</taxon>
    </lineage>
</organism>
<evidence type="ECO:0000313" key="3">
    <source>
        <dbReference type="Proteomes" id="UP000663193"/>
    </source>
</evidence>
<keyword evidence="1" id="KW-0812">Transmembrane</keyword>
<keyword evidence="1" id="KW-0472">Membrane</keyword>
<dbReference type="Proteomes" id="UP000663193">
    <property type="component" value="Chromosome 7"/>
</dbReference>
<keyword evidence="1" id="KW-1133">Transmembrane helix</keyword>
<reference evidence="3" key="1">
    <citation type="journal article" date="2021" name="BMC Genomics">
        <title>Chromosome-level genome assembly and manually-curated proteome of model necrotroph Parastagonospora nodorum Sn15 reveals a genome-wide trove of candidate effector homologs, and redundancy of virulence-related functions within an accessory chromosome.</title>
        <authorList>
            <person name="Bertazzoni S."/>
            <person name="Jones D.A.B."/>
            <person name="Phan H.T."/>
            <person name="Tan K.-C."/>
            <person name="Hane J.K."/>
        </authorList>
    </citation>
    <scope>NUCLEOTIDE SEQUENCE [LARGE SCALE GENOMIC DNA]</scope>
    <source>
        <strain evidence="3">SN15 / ATCC MYA-4574 / FGSC 10173)</strain>
    </source>
</reference>
<gene>
    <name evidence="2" type="ORF">JI435_410390</name>
</gene>
<evidence type="ECO:0000313" key="2">
    <source>
        <dbReference type="EMBL" id="QRC97264.1"/>
    </source>
</evidence>
<keyword evidence="3" id="KW-1185">Reference proteome</keyword>